<evidence type="ECO:0000313" key="3">
    <source>
        <dbReference type="Proteomes" id="UP000002424"/>
    </source>
</evidence>
<dbReference type="AlphaFoldDB" id="C1DSM9"/>
<sequence length="27" mass="2834">MRHGGHADESINRHDGGVASGTIPAKY</sequence>
<dbReference type="HOGENOM" id="CLU_3414510_0_0_6"/>
<evidence type="ECO:0000313" key="2">
    <source>
        <dbReference type="EMBL" id="ACO79972.1"/>
    </source>
</evidence>
<dbReference type="EnsemblBacteria" id="ACO79972">
    <property type="protein sequence ID" value="ACO79972"/>
    <property type="gene ID" value="Avin_38300"/>
</dbReference>
<keyword evidence="3" id="KW-1185">Reference proteome</keyword>
<dbReference type="KEGG" id="avn:Avin_38300"/>
<dbReference type="EMBL" id="CP001157">
    <property type="protein sequence ID" value="ACO79972.1"/>
    <property type="molecule type" value="Genomic_DNA"/>
</dbReference>
<proteinExistence type="predicted"/>
<name>C1DSM9_AZOVD</name>
<feature type="compositionally biased region" description="Basic and acidic residues" evidence="1">
    <location>
        <begin position="1"/>
        <end position="16"/>
    </location>
</feature>
<dbReference type="STRING" id="322710.Avin_38300"/>
<evidence type="ECO:0000256" key="1">
    <source>
        <dbReference type="SAM" id="MobiDB-lite"/>
    </source>
</evidence>
<accession>C1DSM9</accession>
<organism evidence="2 3">
    <name type="scientific">Azotobacter vinelandii (strain DJ / ATCC BAA-1303)</name>
    <dbReference type="NCBI Taxonomy" id="322710"/>
    <lineage>
        <taxon>Bacteria</taxon>
        <taxon>Pseudomonadati</taxon>
        <taxon>Pseudomonadota</taxon>
        <taxon>Gammaproteobacteria</taxon>
        <taxon>Pseudomonadales</taxon>
        <taxon>Pseudomonadaceae</taxon>
        <taxon>Azotobacter</taxon>
    </lineage>
</organism>
<gene>
    <name evidence="2" type="ordered locus">Avin_38300</name>
</gene>
<protein>
    <submittedName>
        <fullName evidence="2">Uncharacterized protein</fullName>
    </submittedName>
</protein>
<feature type="region of interest" description="Disordered" evidence="1">
    <location>
        <begin position="1"/>
        <end position="27"/>
    </location>
</feature>
<reference evidence="2 3" key="1">
    <citation type="journal article" date="2009" name="J. Bacteriol.">
        <title>Genome sequence of Azotobacter vinelandii, an obligate aerobe specialized to support diverse anaerobic metabolic processes.</title>
        <authorList>
            <person name="Setubal J.C."/>
            <person name="dos Santos P."/>
            <person name="Goldman B.S."/>
            <person name="Ertesvag H."/>
            <person name="Espin G."/>
            <person name="Rubio L.M."/>
            <person name="Valla S."/>
            <person name="Almeida N.F."/>
            <person name="Balasubramanian D."/>
            <person name="Cromes L."/>
            <person name="Curatti L."/>
            <person name="Du Z."/>
            <person name="Godsy E."/>
            <person name="Goodner B."/>
            <person name="Hellner-Burris K."/>
            <person name="Hernandez J.A."/>
            <person name="Houmiel K."/>
            <person name="Imperial J."/>
            <person name="Kennedy C."/>
            <person name="Larson T.J."/>
            <person name="Latreille P."/>
            <person name="Ligon L.S."/>
            <person name="Lu J."/>
            <person name="Maerk M."/>
            <person name="Miller N.M."/>
            <person name="Norton S."/>
            <person name="O'Carroll I.P."/>
            <person name="Paulsen I."/>
            <person name="Raulfs E.C."/>
            <person name="Roemer R."/>
            <person name="Rosser J."/>
            <person name="Segura D."/>
            <person name="Slater S."/>
            <person name="Stricklin S.L."/>
            <person name="Studholme D.J."/>
            <person name="Sun J."/>
            <person name="Viana C.J."/>
            <person name="Wallin E."/>
            <person name="Wang B."/>
            <person name="Wheeler C."/>
            <person name="Zhu H."/>
            <person name="Dean D.R."/>
            <person name="Dixon R."/>
            <person name="Wood D."/>
        </authorList>
    </citation>
    <scope>NUCLEOTIDE SEQUENCE [LARGE SCALE GENOMIC DNA]</scope>
    <source>
        <strain evidence="3">DJ / ATCC BAA-1303</strain>
    </source>
</reference>
<dbReference type="Proteomes" id="UP000002424">
    <property type="component" value="Chromosome"/>
</dbReference>